<dbReference type="eggNOG" id="COG3193">
    <property type="taxonomic scope" value="Bacteria"/>
</dbReference>
<name>A0A0B0HAC8_SOVGS</name>
<gene>
    <name evidence="1" type="ORF">JV46_21160</name>
</gene>
<dbReference type="EMBL" id="JRAA01000001">
    <property type="protein sequence ID" value="KHF26045.1"/>
    <property type="molecule type" value="Genomic_DNA"/>
</dbReference>
<protein>
    <recommendedName>
        <fullName evidence="3">GlcG protein</fullName>
    </recommendedName>
</protein>
<evidence type="ECO:0000313" key="2">
    <source>
        <dbReference type="Proteomes" id="UP000030856"/>
    </source>
</evidence>
<organism evidence="1 2">
    <name type="scientific">Solemya velum gill symbiont</name>
    <dbReference type="NCBI Taxonomy" id="2340"/>
    <lineage>
        <taxon>Bacteria</taxon>
        <taxon>Pseudomonadati</taxon>
        <taxon>Pseudomonadota</taxon>
        <taxon>Gammaproteobacteria</taxon>
        <taxon>sulfur-oxidizing symbionts</taxon>
    </lineage>
</organism>
<evidence type="ECO:0008006" key="3">
    <source>
        <dbReference type="Google" id="ProtNLM"/>
    </source>
</evidence>
<dbReference type="Proteomes" id="UP000030856">
    <property type="component" value="Unassembled WGS sequence"/>
</dbReference>
<dbReference type="InterPro" id="IPR038084">
    <property type="entry name" value="PduO/GlcC-like_sf"/>
</dbReference>
<dbReference type="SUPFAM" id="SSF143744">
    <property type="entry name" value="GlcG-like"/>
    <property type="match status" value="1"/>
</dbReference>
<dbReference type="PANTHER" id="PTHR34309">
    <property type="entry name" value="SLR1406 PROTEIN"/>
    <property type="match status" value="1"/>
</dbReference>
<keyword evidence="2" id="KW-1185">Reference proteome</keyword>
<dbReference type="RefSeq" id="WP_043115769.1">
    <property type="nucleotide sequence ID" value="NZ_JRAA01000001.1"/>
</dbReference>
<dbReference type="OrthoDB" id="9815788at2"/>
<sequence>MSELTLEQANKLISKTLQTAREKEMPPIAVAVLDTGAHLKAFQREDGVSFMRVHIAQAKAWGALGMATDSSAIADRYAQDDLQRGFVNALNAMTGGQLIPLPGGVLVRNSDGLVIGAVGAAGGLSNEDEECVFAAIESLGLHR</sequence>
<reference evidence="1 2" key="1">
    <citation type="journal article" date="2014" name="BMC Genomics">
        <title>The genome of the intracellular bacterium of the coastal bivalve, Solemya velum: a blueprint for thriving in and out of symbiosis.</title>
        <authorList>
            <person name="Dmytrenko O."/>
            <person name="Russell S.L."/>
            <person name="Loo W.T."/>
            <person name="Fontanez K.M."/>
            <person name="Liao L."/>
            <person name="Roeselers G."/>
            <person name="Sharma R."/>
            <person name="Stewart F.J."/>
            <person name="Newton I.L."/>
            <person name="Woyke T."/>
            <person name="Wu D."/>
            <person name="Lang J.M."/>
            <person name="Eisen J.A."/>
            <person name="Cavanaugh C.M."/>
        </authorList>
    </citation>
    <scope>NUCLEOTIDE SEQUENCE [LARGE SCALE GENOMIC DNA]</scope>
    <source>
        <strain evidence="1 2">WH</strain>
    </source>
</reference>
<dbReference type="STRING" id="2340.JV46_21160"/>
<proteinExistence type="predicted"/>
<dbReference type="PANTHER" id="PTHR34309:SF10">
    <property type="entry name" value="SLR1406 PROTEIN"/>
    <property type="match status" value="1"/>
</dbReference>
<evidence type="ECO:0000313" key="1">
    <source>
        <dbReference type="EMBL" id="KHF26045.1"/>
    </source>
</evidence>
<dbReference type="InterPro" id="IPR052517">
    <property type="entry name" value="GlcG_carb_metab_protein"/>
</dbReference>
<dbReference type="Gene3D" id="3.30.450.150">
    <property type="entry name" value="Haem-degrading domain"/>
    <property type="match status" value="1"/>
</dbReference>
<dbReference type="InterPro" id="IPR005624">
    <property type="entry name" value="PduO/GlcC-like"/>
</dbReference>
<dbReference type="Pfam" id="PF03928">
    <property type="entry name" value="HbpS-like"/>
    <property type="match status" value="1"/>
</dbReference>
<comment type="caution">
    <text evidence="1">The sequence shown here is derived from an EMBL/GenBank/DDBJ whole genome shotgun (WGS) entry which is preliminary data.</text>
</comment>
<accession>A0A0B0HAC8</accession>
<dbReference type="AlphaFoldDB" id="A0A0B0HAC8"/>